<gene>
    <name evidence="2" type="ORF">QQ020_18380</name>
</gene>
<dbReference type="Gene3D" id="3.40.50.1110">
    <property type="entry name" value="SGNH hydrolase"/>
    <property type="match status" value="1"/>
</dbReference>
<name>A0ABT8L8F8_9BACT</name>
<dbReference type="GO" id="GO:0016787">
    <property type="term" value="F:hydrolase activity"/>
    <property type="evidence" value="ECO:0007669"/>
    <property type="project" value="UniProtKB-KW"/>
</dbReference>
<dbReference type="SUPFAM" id="SSF52266">
    <property type="entry name" value="SGNH hydrolase"/>
    <property type="match status" value="1"/>
</dbReference>
<dbReference type="EC" id="3.1.-.-" evidence="2"/>
<sequence length="352" mass="40594">MKLKSPDLIGQGFFYVPSNGYFHIMFRTPIGVKENEKKIDLADQTLCIGSCFADMVSHKLKDHKFKVTANPFGIIFNPRSIFKLLAAAIEKHSPAPDTYVKSQDVFYNYDLHSDFADLDKKVLKHKVEKVFQEVTTDLSAAKWLILTFGTAVIYQRKDNGETVANCHKIPSDHFTKKLLTLAEIRLEFSQLMAQLKSFNPGINIIITVSPVRHIKEGLELNAASKSLLRVACHDLAEHFPQVTYFPGYEIMMDDLRDYRFYERDMIHPSAEAEDYIWEVFSQTYFSSRVRGFIETWQKIKKSLSHKPFQPQSKNYQNFLKKLLAQLHAIADTVNVDVEIEEVTQRLKTIDCQ</sequence>
<dbReference type="InterPro" id="IPR014982">
    <property type="entry name" value="GSCFA"/>
</dbReference>
<protein>
    <submittedName>
        <fullName evidence="2">GSCFA domain-containing protein</fullName>
        <ecNumber evidence="2">3.1.-.-</ecNumber>
    </submittedName>
</protein>
<accession>A0ABT8L8F8</accession>
<keyword evidence="2" id="KW-0378">Hydrolase</keyword>
<evidence type="ECO:0000313" key="2">
    <source>
        <dbReference type="EMBL" id="MDN5214049.1"/>
    </source>
</evidence>
<dbReference type="Pfam" id="PF08885">
    <property type="entry name" value="GSCFA"/>
    <property type="match status" value="1"/>
</dbReference>
<evidence type="ECO:0000259" key="1">
    <source>
        <dbReference type="Pfam" id="PF08885"/>
    </source>
</evidence>
<comment type="caution">
    <text evidence="2">The sequence shown here is derived from an EMBL/GenBank/DDBJ whole genome shotgun (WGS) entry which is preliminary data.</text>
</comment>
<organism evidence="2 3">
    <name type="scientific">Agaribacillus aureus</name>
    <dbReference type="NCBI Taxonomy" id="3051825"/>
    <lineage>
        <taxon>Bacteria</taxon>
        <taxon>Pseudomonadati</taxon>
        <taxon>Bacteroidota</taxon>
        <taxon>Cytophagia</taxon>
        <taxon>Cytophagales</taxon>
        <taxon>Splendidivirgaceae</taxon>
        <taxon>Agaribacillus</taxon>
    </lineage>
</organism>
<reference evidence="2" key="1">
    <citation type="submission" date="2023-06" db="EMBL/GenBank/DDBJ databases">
        <title>Genomic of Agaribacillus aureum.</title>
        <authorList>
            <person name="Wang G."/>
        </authorList>
    </citation>
    <scope>NUCLEOTIDE SEQUENCE</scope>
    <source>
        <strain evidence="2">BMA12</strain>
    </source>
</reference>
<dbReference type="EMBL" id="JAUJEB010000004">
    <property type="protein sequence ID" value="MDN5214049.1"/>
    <property type="molecule type" value="Genomic_DNA"/>
</dbReference>
<proteinExistence type="predicted"/>
<dbReference type="Proteomes" id="UP001172083">
    <property type="component" value="Unassembled WGS sequence"/>
</dbReference>
<keyword evidence="3" id="KW-1185">Reference proteome</keyword>
<dbReference type="RefSeq" id="WP_346759386.1">
    <property type="nucleotide sequence ID" value="NZ_JAUJEB010000004.1"/>
</dbReference>
<feature type="domain" description="GSCFA" evidence="1">
    <location>
        <begin position="46"/>
        <end position="280"/>
    </location>
</feature>
<dbReference type="InterPro" id="IPR036514">
    <property type="entry name" value="SGNH_hydro_sf"/>
</dbReference>
<evidence type="ECO:0000313" key="3">
    <source>
        <dbReference type="Proteomes" id="UP001172083"/>
    </source>
</evidence>